<dbReference type="EMBL" id="ABXB03000001">
    <property type="protein sequence ID" value="EFA23579.1"/>
    <property type="molecule type" value="Genomic_DNA"/>
</dbReference>
<proteinExistence type="predicted"/>
<evidence type="ECO:0000313" key="2">
    <source>
        <dbReference type="Proteomes" id="UP000003656"/>
    </source>
</evidence>
<dbReference type="STRING" id="561180.BIFGAL_02683"/>
<accession>D1NSC7</accession>
<dbReference type="AlphaFoldDB" id="D1NSC7"/>
<dbReference type="Proteomes" id="UP000003656">
    <property type="component" value="Unassembled WGS sequence"/>
</dbReference>
<evidence type="ECO:0000313" key="1">
    <source>
        <dbReference type="EMBL" id="EFA23579.1"/>
    </source>
</evidence>
<sequence>MSDSMVPGPQSTIFEAVNRAIPNVDEAEAVMANPSLAKKPQRRNLAAGTA</sequence>
<protein>
    <submittedName>
        <fullName evidence="1">Uncharacterized protein</fullName>
    </submittedName>
</protein>
<name>D1NSC7_9BIFI</name>
<comment type="caution">
    <text evidence="1">The sequence shown here is derived from an EMBL/GenBank/DDBJ whole genome shotgun (WGS) entry which is preliminary data.</text>
</comment>
<reference evidence="1 2" key="1">
    <citation type="submission" date="2009-11" db="EMBL/GenBank/DDBJ databases">
        <authorList>
            <person name="Weinstock G."/>
            <person name="Sodergren E."/>
            <person name="Clifton S."/>
            <person name="Fulton L."/>
            <person name="Fulton B."/>
            <person name="Courtney L."/>
            <person name="Fronick C."/>
            <person name="Harrison M."/>
            <person name="Strong C."/>
            <person name="Farmer C."/>
            <person name="Delahaunty K."/>
            <person name="Markovic C."/>
            <person name="Hall O."/>
            <person name="Minx P."/>
            <person name="Tomlinson C."/>
            <person name="Mitreva M."/>
            <person name="Nelson J."/>
            <person name="Hou S."/>
            <person name="Wollam A."/>
            <person name="Pepin K.H."/>
            <person name="Johnson M."/>
            <person name="Bhonagiri V."/>
            <person name="Nash W.E."/>
            <person name="Warren W."/>
            <person name="Chinwalla A."/>
            <person name="Mardis E.R."/>
            <person name="Wilson R.K."/>
        </authorList>
    </citation>
    <scope>NUCLEOTIDE SEQUENCE [LARGE SCALE GENOMIC DNA]</scope>
    <source>
        <strain evidence="1 2">DSM 20093</strain>
    </source>
</reference>
<organism evidence="1 2">
    <name type="scientific">Bifidobacterium gallicum DSM 20093 = LMG 11596</name>
    <dbReference type="NCBI Taxonomy" id="561180"/>
    <lineage>
        <taxon>Bacteria</taxon>
        <taxon>Bacillati</taxon>
        <taxon>Actinomycetota</taxon>
        <taxon>Actinomycetes</taxon>
        <taxon>Bifidobacteriales</taxon>
        <taxon>Bifidobacteriaceae</taxon>
        <taxon>Bifidobacterium</taxon>
    </lineage>
</organism>
<gene>
    <name evidence="1" type="ORF">BIFGAL_02683</name>
</gene>